<dbReference type="Proteomes" id="UP001386955">
    <property type="component" value="Unassembled WGS sequence"/>
</dbReference>
<dbReference type="EMBL" id="JAYMYS010000003">
    <property type="protein sequence ID" value="KAK7400791.1"/>
    <property type="molecule type" value="Genomic_DNA"/>
</dbReference>
<evidence type="ECO:0000313" key="1">
    <source>
        <dbReference type="EMBL" id="KAK7400791.1"/>
    </source>
</evidence>
<evidence type="ECO:0000313" key="2">
    <source>
        <dbReference type="Proteomes" id="UP001386955"/>
    </source>
</evidence>
<protein>
    <submittedName>
        <fullName evidence="1">Uncharacterized protein</fullName>
    </submittedName>
</protein>
<dbReference type="AlphaFoldDB" id="A0AAN9SQB3"/>
<name>A0AAN9SQB3_PSOTE</name>
<proteinExistence type="predicted"/>
<reference evidence="1 2" key="1">
    <citation type="submission" date="2024-01" db="EMBL/GenBank/DDBJ databases">
        <title>The genomes of 5 underutilized Papilionoideae crops provide insights into root nodulation and disease resistanc.</title>
        <authorList>
            <person name="Jiang F."/>
        </authorList>
    </citation>
    <scope>NUCLEOTIDE SEQUENCE [LARGE SCALE GENOMIC DNA]</scope>
    <source>
        <strain evidence="1">DUOXIRENSHENG_FW03</strain>
        <tissue evidence="1">Leaves</tissue>
    </source>
</reference>
<keyword evidence="2" id="KW-1185">Reference proteome</keyword>
<sequence length="233" mass="27283">MKTILYNQHIITSWNACSHDNTSKCQGTGCLFGILKCPRRLSIFSRGSLEIAYQLRRGFKLEVCHALRYSLTALTILKTLGTCYLLVNKQSTYRKQRVFDLLEKLPSDLKKHFCHGALCTWMKCNDLIWEDKVISPKIAVSRPIQYYNEWSFVRRKNTHYQFQSIIKHKHLLTAPPLWLSVILMLQYSDSNQFVIDICIRWHSGEFLHASTMTFIGKSTFQEAKTWGLYHKIQ</sequence>
<gene>
    <name evidence="1" type="ORF">VNO78_12098</name>
</gene>
<accession>A0AAN9SQB3</accession>
<organism evidence="1 2">
    <name type="scientific">Psophocarpus tetragonolobus</name>
    <name type="common">Winged bean</name>
    <name type="synonym">Dolichos tetragonolobus</name>
    <dbReference type="NCBI Taxonomy" id="3891"/>
    <lineage>
        <taxon>Eukaryota</taxon>
        <taxon>Viridiplantae</taxon>
        <taxon>Streptophyta</taxon>
        <taxon>Embryophyta</taxon>
        <taxon>Tracheophyta</taxon>
        <taxon>Spermatophyta</taxon>
        <taxon>Magnoliopsida</taxon>
        <taxon>eudicotyledons</taxon>
        <taxon>Gunneridae</taxon>
        <taxon>Pentapetalae</taxon>
        <taxon>rosids</taxon>
        <taxon>fabids</taxon>
        <taxon>Fabales</taxon>
        <taxon>Fabaceae</taxon>
        <taxon>Papilionoideae</taxon>
        <taxon>50 kb inversion clade</taxon>
        <taxon>NPAAA clade</taxon>
        <taxon>indigoferoid/millettioid clade</taxon>
        <taxon>Phaseoleae</taxon>
        <taxon>Psophocarpus</taxon>
    </lineage>
</organism>
<comment type="caution">
    <text evidence="1">The sequence shown here is derived from an EMBL/GenBank/DDBJ whole genome shotgun (WGS) entry which is preliminary data.</text>
</comment>